<organism evidence="2 3">
    <name type="scientific">Agromyces larvae</name>
    <dbReference type="NCBI Taxonomy" id="2929802"/>
    <lineage>
        <taxon>Bacteria</taxon>
        <taxon>Bacillati</taxon>
        <taxon>Actinomycetota</taxon>
        <taxon>Actinomycetes</taxon>
        <taxon>Micrococcales</taxon>
        <taxon>Microbacteriaceae</taxon>
        <taxon>Agromyces</taxon>
    </lineage>
</organism>
<protein>
    <submittedName>
        <fullName evidence="2">Uncharacterized protein</fullName>
    </submittedName>
</protein>
<proteinExistence type="predicted"/>
<feature type="chain" id="PRO_5047154202" evidence="1">
    <location>
        <begin position="16"/>
        <end position="202"/>
    </location>
</feature>
<gene>
    <name evidence="2" type="ORF">MTO99_18040</name>
</gene>
<evidence type="ECO:0000313" key="3">
    <source>
        <dbReference type="Proteomes" id="UP000832097"/>
    </source>
</evidence>
<sequence length="202" mass="20368">MTAAAVVAVVAPALAGCVVGFGGDPPTATTSTDAPPDPGAPATLTALQAGAELDWDLTAPVLAAAIGAEEGMTVVPLDRSIDVAITLPAGVWHSTADEMTIEVAAGRLTRLNLFATESGGEASEARLLADAPVLGLDEARIETWAEDELPAALAPERAGGVRDRTGFNGASGEVTTSVQVSLEPGPGGDEAIRFWYLLSPPG</sequence>
<dbReference type="Proteomes" id="UP000832097">
    <property type="component" value="Chromosome"/>
</dbReference>
<dbReference type="EMBL" id="CP094528">
    <property type="protein sequence ID" value="UOE44032.1"/>
    <property type="molecule type" value="Genomic_DNA"/>
</dbReference>
<evidence type="ECO:0000256" key="1">
    <source>
        <dbReference type="SAM" id="SignalP"/>
    </source>
</evidence>
<accession>A0ABY4BXW8</accession>
<reference evidence="2 3" key="1">
    <citation type="submission" date="2022-03" db="EMBL/GenBank/DDBJ databases">
        <title>Mucilaginibacter sp. isolated from the gut of Protaetia brevitarsis seulensis larvae.</title>
        <authorList>
            <person name="Won M."/>
            <person name="Kim S.-J."/>
            <person name="Kwon S.-W."/>
        </authorList>
    </citation>
    <scope>NUCLEOTIDE SEQUENCE [LARGE SCALE GENOMIC DNA]</scope>
    <source>
        <strain evidence="2 3">CFWR-12</strain>
    </source>
</reference>
<keyword evidence="3" id="KW-1185">Reference proteome</keyword>
<dbReference type="RefSeq" id="WP_243555561.1">
    <property type="nucleotide sequence ID" value="NZ_CP094528.1"/>
</dbReference>
<name>A0ABY4BXW8_9MICO</name>
<evidence type="ECO:0000313" key="2">
    <source>
        <dbReference type="EMBL" id="UOE44032.1"/>
    </source>
</evidence>
<feature type="signal peptide" evidence="1">
    <location>
        <begin position="1"/>
        <end position="15"/>
    </location>
</feature>
<keyword evidence="1" id="KW-0732">Signal</keyword>